<dbReference type="RefSeq" id="WP_236866040.1">
    <property type="nucleotide sequence ID" value="NZ_BAABAZ010000006.1"/>
</dbReference>
<comment type="catalytic activity">
    <reaction evidence="6 7">
        <text>N(6)-[(R)-S(8)-aminomethyldihydrolipoyl]-L-lysyl-[protein] + (6S)-5,6,7,8-tetrahydrofolate = N(6)-[(R)-dihydrolipoyl]-L-lysyl-[protein] + (6R)-5,10-methylene-5,6,7,8-tetrahydrofolate + NH4(+)</text>
        <dbReference type="Rhea" id="RHEA:16945"/>
        <dbReference type="Rhea" id="RHEA-COMP:10475"/>
        <dbReference type="Rhea" id="RHEA-COMP:10492"/>
        <dbReference type="ChEBI" id="CHEBI:15636"/>
        <dbReference type="ChEBI" id="CHEBI:28938"/>
        <dbReference type="ChEBI" id="CHEBI:57453"/>
        <dbReference type="ChEBI" id="CHEBI:83100"/>
        <dbReference type="ChEBI" id="CHEBI:83143"/>
        <dbReference type="EC" id="2.1.2.10"/>
    </reaction>
</comment>
<proteinExistence type="inferred from homology"/>
<dbReference type="InterPro" id="IPR006222">
    <property type="entry name" value="GCVT_N"/>
</dbReference>
<dbReference type="InterPro" id="IPR006223">
    <property type="entry name" value="GcvT"/>
</dbReference>
<sequence length="382" mass="40801">MTETTPKHTPLHGVHEKLGASFTDFGGWDMPLKYGSELGEHKAVREAAGIFDLSHMGEVRVTGPDAAAFLDFALVAKYSKMKLGKARYGVIVDEHGYLLDDLITYRIAEDEYLVVPNAGNTPVVAEALTDRANQFTAEIQPAAEVTVADESGDTALIAVQGPKAEEILLATQDSEEGQQTVRELGYYAWAPLTVAGIDVFLARTGYTGEDGFELIIDNQDATALWAELVRVGDDSGLTPCGLASRDSLRLEAGMPLYGNELTRETTPFDAGLGRMVGFTTKETFFAREALEKLAESEPARVLVGLTSEGRRAARSGATVSVDGSEVGIVTSGQPSPTLGHPIALAYVDTAVSEPGSAVSVDIRGKAHDFVVVELPFYSRSAD</sequence>
<dbReference type="NCBIfam" id="NF001567">
    <property type="entry name" value="PRK00389.1"/>
    <property type="match status" value="1"/>
</dbReference>
<reference evidence="11" key="1">
    <citation type="journal article" date="2019" name="Int. J. Syst. Evol. Microbiol.">
        <title>The Global Catalogue of Microorganisms (GCM) 10K type strain sequencing project: providing services to taxonomists for standard genome sequencing and annotation.</title>
        <authorList>
            <consortium name="The Broad Institute Genomics Platform"/>
            <consortium name="The Broad Institute Genome Sequencing Center for Infectious Disease"/>
            <person name="Wu L."/>
            <person name="Ma J."/>
        </authorList>
    </citation>
    <scope>NUCLEOTIDE SEQUENCE [LARGE SCALE GENOMIC DNA]</scope>
    <source>
        <strain evidence="11">JCM 17458</strain>
    </source>
</reference>
<name>A0ABP8EK22_9MICO</name>
<evidence type="ECO:0000256" key="6">
    <source>
        <dbReference type="ARBA" id="ARBA00047665"/>
    </source>
</evidence>
<dbReference type="NCBIfam" id="TIGR00528">
    <property type="entry name" value="gcvT"/>
    <property type="match status" value="1"/>
</dbReference>
<evidence type="ECO:0000313" key="11">
    <source>
        <dbReference type="Proteomes" id="UP001501586"/>
    </source>
</evidence>
<dbReference type="Pfam" id="PF08669">
    <property type="entry name" value="GCV_T_C"/>
    <property type="match status" value="1"/>
</dbReference>
<gene>
    <name evidence="7 10" type="primary">gcvT</name>
    <name evidence="10" type="ORF">GCM10022261_18230</name>
</gene>
<evidence type="ECO:0000256" key="4">
    <source>
        <dbReference type="ARBA" id="ARBA00022679"/>
    </source>
</evidence>
<evidence type="ECO:0000256" key="2">
    <source>
        <dbReference type="ARBA" id="ARBA00012616"/>
    </source>
</evidence>
<evidence type="ECO:0000256" key="3">
    <source>
        <dbReference type="ARBA" id="ARBA00022576"/>
    </source>
</evidence>
<dbReference type="SUPFAM" id="SSF101790">
    <property type="entry name" value="Aminomethyltransferase beta-barrel domain"/>
    <property type="match status" value="1"/>
</dbReference>
<dbReference type="PANTHER" id="PTHR43757:SF2">
    <property type="entry name" value="AMINOMETHYLTRANSFERASE, MITOCHONDRIAL"/>
    <property type="match status" value="1"/>
</dbReference>
<feature type="domain" description="GCVT N-terminal" evidence="8">
    <location>
        <begin position="11"/>
        <end position="278"/>
    </location>
</feature>
<comment type="caution">
    <text evidence="10">The sequence shown here is derived from an EMBL/GenBank/DDBJ whole genome shotgun (WGS) entry which is preliminary data.</text>
</comment>
<feature type="domain" description="Aminomethyltransferase C-terminal" evidence="9">
    <location>
        <begin position="300"/>
        <end position="377"/>
    </location>
</feature>
<dbReference type="InterPro" id="IPR013977">
    <property type="entry name" value="GcvT_C"/>
</dbReference>
<dbReference type="EC" id="2.1.2.10" evidence="2 7"/>
<dbReference type="InterPro" id="IPR028896">
    <property type="entry name" value="GcvT/YgfZ/DmdA"/>
</dbReference>
<organism evidence="10 11">
    <name type="scientific">Brevibacterium daeguense</name>
    <dbReference type="NCBI Taxonomy" id="909936"/>
    <lineage>
        <taxon>Bacteria</taxon>
        <taxon>Bacillati</taxon>
        <taxon>Actinomycetota</taxon>
        <taxon>Actinomycetes</taxon>
        <taxon>Micrococcales</taxon>
        <taxon>Brevibacteriaceae</taxon>
        <taxon>Brevibacterium</taxon>
    </lineage>
</organism>
<dbReference type="PANTHER" id="PTHR43757">
    <property type="entry name" value="AMINOMETHYLTRANSFERASE"/>
    <property type="match status" value="1"/>
</dbReference>
<dbReference type="EMBL" id="BAABAZ010000006">
    <property type="protein sequence ID" value="GAA4284292.1"/>
    <property type="molecule type" value="Genomic_DNA"/>
</dbReference>
<accession>A0ABP8EK22</accession>
<keyword evidence="4 7" id="KW-0808">Transferase</keyword>
<dbReference type="Proteomes" id="UP001501586">
    <property type="component" value="Unassembled WGS sequence"/>
</dbReference>
<evidence type="ECO:0000259" key="8">
    <source>
        <dbReference type="Pfam" id="PF01571"/>
    </source>
</evidence>
<evidence type="ECO:0000256" key="1">
    <source>
        <dbReference type="ARBA" id="ARBA00008609"/>
    </source>
</evidence>
<dbReference type="SUPFAM" id="SSF103025">
    <property type="entry name" value="Folate-binding domain"/>
    <property type="match status" value="1"/>
</dbReference>
<dbReference type="PIRSF" id="PIRSF006487">
    <property type="entry name" value="GcvT"/>
    <property type="match status" value="1"/>
</dbReference>
<evidence type="ECO:0000256" key="7">
    <source>
        <dbReference type="HAMAP-Rule" id="MF_00259"/>
    </source>
</evidence>
<dbReference type="Gene3D" id="4.10.1250.10">
    <property type="entry name" value="Aminomethyltransferase fragment"/>
    <property type="match status" value="1"/>
</dbReference>
<evidence type="ECO:0000259" key="9">
    <source>
        <dbReference type="Pfam" id="PF08669"/>
    </source>
</evidence>
<dbReference type="Pfam" id="PF01571">
    <property type="entry name" value="GCV_T"/>
    <property type="match status" value="1"/>
</dbReference>
<dbReference type="Gene3D" id="3.30.1360.120">
    <property type="entry name" value="Probable tRNA modification gtpase trme, domain 1"/>
    <property type="match status" value="1"/>
</dbReference>
<keyword evidence="11" id="KW-1185">Reference proteome</keyword>
<dbReference type="Gene3D" id="2.40.30.110">
    <property type="entry name" value="Aminomethyltransferase beta-barrel domains"/>
    <property type="match status" value="1"/>
</dbReference>
<comment type="function">
    <text evidence="7">The glycine cleavage system catalyzes the degradation of glycine.</text>
</comment>
<comment type="similarity">
    <text evidence="1 7">Belongs to the GcvT family.</text>
</comment>
<keyword evidence="3 7" id="KW-0032">Aminotransferase</keyword>
<protein>
    <recommendedName>
        <fullName evidence="2 7">Aminomethyltransferase</fullName>
        <ecNumber evidence="2 7">2.1.2.10</ecNumber>
    </recommendedName>
    <alternativeName>
        <fullName evidence="5 7">Glycine cleavage system T protein</fullName>
    </alternativeName>
</protein>
<dbReference type="Gene3D" id="3.30.70.1400">
    <property type="entry name" value="Aminomethyltransferase beta-barrel domains"/>
    <property type="match status" value="1"/>
</dbReference>
<dbReference type="HAMAP" id="MF_00259">
    <property type="entry name" value="GcvT"/>
    <property type="match status" value="1"/>
</dbReference>
<comment type="subunit">
    <text evidence="7">The glycine cleavage system is composed of four proteins: P, T, L and H.</text>
</comment>
<dbReference type="InterPro" id="IPR027266">
    <property type="entry name" value="TrmE/GcvT-like"/>
</dbReference>
<dbReference type="InterPro" id="IPR029043">
    <property type="entry name" value="GcvT/YgfZ_C"/>
</dbReference>
<evidence type="ECO:0000256" key="5">
    <source>
        <dbReference type="ARBA" id="ARBA00031395"/>
    </source>
</evidence>
<dbReference type="InterPro" id="IPR022903">
    <property type="entry name" value="GcvT_bac"/>
</dbReference>
<evidence type="ECO:0000313" key="10">
    <source>
        <dbReference type="EMBL" id="GAA4284292.1"/>
    </source>
</evidence>